<organism evidence="1">
    <name type="scientific">Eremomyces bilateralis CBS 781.70</name>
    <dbReference type="NCBI Taxonomy" id="1392243"/>
    <lineage>
        <taxon>Eukaryota</taxon>
        <taxon>Fungi</taxon>
        <taxon>Dikarya</taxon>
        <taxon>Ascomycota</taxon>
        <taxon>Pezizomycotina</taxon>
        <taxon>Dothideomycetes</taxon>
        <taxon>Dothideomycetes incertae sedis</taxon>
        <taxon>Eremomycetales</taxon>
        <taxon>Eremomycetaceae</taxon>
        <taxon>Eremomyces</taxon>
    </lineage>
</organism>
<dbReference type="Proteomes" id="UP000504638">
    <property type="component" value="Unplaced"/>
</dbReference>
<reference evidence="3" key="3">
    <citation type="submission" date="2025-04" db="UniProtKB">
        <authorList>
            <consortium name="RefSeq"/>
        </authorList>
    </citation>
    <scope>IDENTIFICATION</scope>
    <source>
        <strain evidence="3">CBS 781.70</strain>
    </source>
</reference>
<dbReference type="GeneID" id="54415131"/>
<protein>
    <submittedName>
        <fullName evidence="1 3">Uncharacterized protein</fullName>
    </submittedName>
</protein>
<evidence type="ECO:0000313" key="2">
    <source>
        <dbReference type="Proteomes" id="UP000504638"/>
    </source>
</evidence>
<reference evidence="3" key="2">
    <citation type="submission" date="2020-04" db="EMBL/GenBank/DDBJ databases">
        <authorList>
            <consortium name="NCBI Genome Project"/>
        </authorList>
    </citation>
    <scope>NUCLEOTIDE SEQUENCE</scope>
    <source>
        <strain evidence="3">CBS 781.70</strain>
    </source>
</reference>
<dbReference type="EMBL" id="ML975149">
    <property type="protein sequence ID" value="KAF1817555.1"/>
    <property type="molecule type" value="Genomic_DNA"/>
</dbReference>
<evidence type="ECO:0000313" key="1">
    <source>
        <dbReference type="EMBL" id="KAF1817555.1"/>
    </source>
</evidence>
<dbReference type="OrthoDB" id="432412at2759"/>
<evidence type="ECO:0000313" key="3">
    <source>
        <dbReference type="RefSeq" id="XP_033539186.1"/>
    </source>
</evidence>
<dbReference type="AlphaFoldDB" id="A0A6G1GHI2"/>
<accession>A0A6G1GHI2</accession>
<gene>
    <name evidence="1 3" type="ORF">P152DRAFT_23128</name>
</gene>
<sequence>MSSELYHALIRTHHITSRRKVSVLTKAARKHSCLVLLRSGASPGLMYCEGMESSVNAWVSVVEHLRYKDFHMVARPAPVPVEIQGSKIDRLQSPTRGIYEYGSIHEFAGQMSLLGLQDWWATMMGYK</sequence>
<name>A0A6G1GHI2_9PEZI</name>
<dbReference type="RefSeq" id="XP_033539186.1">
    <property type="nucleotide sequence ID" value="XM_033674561.1"/>
</dbReference>
<proteinExistence type="predicted"/>
<keyword evidence="2" id="KW-1185">Reference proteome</keyword>
<reference evidence="1 3" key="1">
    <citation type="submission" date="2020-01" db="EMBL/GenBank/DDBJ databases">
        <authorList>
            <consortium name="DOE Joint Genome Institute"/>
            <person name="Haridas S."/>
            <person name="Albert R."/>
            <person name="Binder M."/>
            <person name="Bloem J."/>
            <person name="Labutti K."/>
            <person name="Salamov A."/>
            <person name="Andreopoulos B."/>
            <person name="Baker S.E."/>
            <person name="Barry K."/>
            <person name="Bills G."/>
            <person name="Bluhm B.H."/>
            <person name="Cannon C."/>
            <person name="Castanera R."/>
            <person name="Culley D.E."/>
            <person name="Daum C."/>
            <person name="Ezra D."/>
            <person name="Gonzalez J.B."/>
            <person name="Henrissat B."/>
            <person name="Kuo A."/>
            <person name="Liang C."/>
            <person name="Lipzen A."/>
            <person name="Lutzoni F."/>
            <person name="Magnuson J."/>
            <person name="Mondo S."/>
            <person name="Nolan M."/>
            <person name="Ohm R."/>
            <person name="Pangilinan J."/>
            <person name="Park H.-J."/>
            <person name="Ramirez L."/>
            <person name="Alfaro M."/>
            <person name="Sun H."/>
            <person name="Tritt A."/>
            <person name="Yoshinaga Y."/>
            <person name="Zwiers L.-H."/>
            <person name="Turgeon B.G."/>
            <person name="Goodwin S.B."/>
            <person name="Spatafora J.W."/>
            <person name="Crous P.W."/>
            <person name="Grigoriev I.V."/>
        </authorList>
    </citation>
    <scope>NUCLEOTIDE SEQUENCE</scope>
    <source>
        <strain evidence="1 3">CBS 781.70</strain>
    </source>
</reference>